<dbReference type="InterPro" id="IPR051010">
    <property type="entry name" value="BCAA_transport"/>
</dbReference>
<keyword evidence="7" id="KW-1185">Reference proteome</keyword>
<comment type="caution">
    <text evidence="6">The sequence shown here is derived from an EMBL/GenBank/DDBJ whole genome shotgun (WGS) entry which is preliminary data.</text>
</comment>
<evidence type="ECO:0000259" key="5">
    <source>
        <dbReference type="Pfam" id="PF13458"/>
    </source>
</evidence>
<dbReference type="Pfam" id="PF13458">
    <property type="entry name" value="Peripla_BP_6"/>
    <property type="match status" value="1"/>
</dbReference>
<feature type="compositionally biased region" description="Polar residues" evidence="3">
    <location>
        <begin position="35"/>
        <end position="47"/>
    </location>
</feature>
<dbReference type="EMBL" id="ACZL01000007">
    <property type="protein sequence ID" value="EHI56492.1"/>
    <property type="molecule type" value="Genomic_DNA"/>
</dbReference>
<dbReference type="PANTHER" id="PTHR30483">
    <property type="entry name" value="LEUCINE-SPECIFIC-BINDING PROTEIN"/>
    <property type="match status" value="1"/>
</dbReference>
<dbReference type="AlphaFoldDB" id="G5GFL5"/>
<accession>G5GFL5</accession>
<reference evidence="6 7" key="1">
    <citation type="submission" date="2011-08" db="EMBL/GenBank/DDBJ databases">
        <title>The Genome Sequence of Johnsonella ignava ATCC 51276.</title>
        <authorList>
            <consortium name="The Broad Institute Genome Sequencing Platform"/>
            <person name="Earl A."/>
            <person name="Ward D."/>
            <person name="Feldgarden M."/>
            <person name="Gevers D."/>
            <person name="Izard J."/>
            <person name="Blanton J.M."/>
            <person name="Baranova O.V."/>
            <person name="Dewhirst F.E."/>
            <person name="Young S.K."/>
            <person name="Zeng Q."/>
            <person name="Gargeya S."/>
            <person name="Fitzgerald M."/>
            <person name="Haas B."/>
            <person name="Abouelleil A."/>
            <person name="Alvarado L."/>
            <person name="Arachchi H.M."/>
            <person name="Berlin A."/>
            <person name="Brown A."/>
            <person name="Chapman S.B."/>
            <person name="Chen Z."/>
            <person name="Dunbar C."/>
            <person name="Freedman E."/>
            <person name="Gearin G."/>
            <person name="Gellesch M."/>
            <person name="Goldberg J."/>
            <person name="Griggs A."/>
            <person name="Gujja S."/>
            <person name="Heiman D."/>
            <person name="Howarth C."/>
            <person name="Larson L."/>
            <person name="Lui A."/>
            <person name="MacDonald P.J.P."/>
            <person name="Montmayeur A."/>
            <person name="Murphy C."/>
            <person name="Neiman D."/>
            <person name="Pearson M."/>
            <person name="Priest M."/>
            <person name="Roberts A."/>
            <person name="Saif S."/>
            <person name="Shea T."/>
            <person name="Shenoy N."/>
            <person name="Sisk P."/>
            <person name="Stolte C."/>
            <person name="Sykes S."/>
            <person name="Wortman J."/>
            <person name="Nusbaum C."/>
            <person name="Birren B."/>
        </authorList>
    </citation>
    <scope>NUCLEOTIDE SEQUENCE [LARGE SCALE GENOMIC DNA]</scope>
    <source>
        <strain evidence="6 7">ATCC 51276</strain>
    </source>
</reference>
<keyword evidence="2 4" id="KW-0732">Signal</keyword>
<organism evidence="6 7">
    <name type="scientific">Johnsonella ignava ATCC 51276</name>
    <dbReference type="NCBI Taxonomy" id="679200"/>
    <lineage>
        <taxon>Bacteria</taxon>
        <taxon>Bacillati</taxon>
        <taxon>Bacillota</taxon>
        <taxon>Clostridia</taxon>
        <taxon>Lachnospirales</taxon>
        <taxon>Lachnospiraceae</taxon>
        <taxon>Johnsonella</taxon>
    </lineage>
</organism>
<evidence type="ECO:0000313" key="7">
    <source>
        <dbReference type="Proteomes" id="UP000003011"/>
    </source>
</evidence>
<dbReference type="Proteomes" id="UP000003011">
    <property type="component" value="Unassembled WGS sequence"/>
</dbReference>
<gene>
    <name evidence="6" type="ORF">HMPREF9333_00354</name>
</gene>
<dbReference type="InterPro" id="IPR028081">
    <property type="entry name" value="Leu-bd"/>
</dbReference>
<dbReference type="RefSeq" id="WP_005539385.1">
    <property type="nucleotide sequence ID" value="NZ_JH378829.1"/>
</dbReference>
<dbReference type="PATRIC" id="fig|679200.3.peg.378"/>
<protein>
    <recommendedName>
        <fullName evidence="5">Leucine-binding protein domain-containing protein</fullName>
    </recommendedName>
</protein>
<feature type="domain" description="Leucine-binding protein" evidence="5">
    <location>
        <begin position="55"/>
        <end position="393"/>
    </location>
</feature>
<feature type="region of interest" description="Disordered" evidence="3">
    <location>
        <begin position="25"/>
        <end position="50"/>
    </location>
</feature>
<dbReference type="PANTHER" id="PTHR30483:SF6">
    <property type="entry name" value="PERIPLASMIC BINDING PROTEIN OF ABC TRANSPORTER FOR NATURAL AMINO ACIDS"/>
    <property type="match status" value="1"/>
</dbReference>
<dbReference type="PROSITE" id="PS51257">
    <property type="entry name" value="PROKAR_LIPOPROTEIN"/>
    <property type="match status" value="1"/>
</dbReference>
<feature type="signal peptide" evidence="4">
    <location>
        <begin position="1"/>
        <end position="19"/>
    </location>
</feature>
<evidence type="ECO:0000313" key="6">
    <source>
        <dbReference type="EMBL" id="EHI56492.1"/>
    </source>
</evidence>
<dbReference type="Gene3D" id="3.40.50.2300">
    <property type="match status" value="2"/>
</dbReference>
<feature type="chain" id="PRO_5039381286" description="Leucine-binding protein domain-containing protein" evidence="4">
    <location>
        <begin position="20"/>
        <end position="398"/>
    </location>
</feature>
<comment type="similarity">
    <text evidence="1">Belongs to the leucine-binding protein family.</text>
</comment>
<dbReference type="SUPFAM" id="SSF53822">
    <property type="entry name" value="Periplasmic binding protein-like I"/>
    <property type="match status" value="1"/>
</dbReference>
<evidence type="ECO:0000256" key="3">
    <source>
        <dbReference type="SAM" id="MobiDB-lite"/>
    </source>
</evidence>
<evidence type="ECO:0000256" key="2">
    <source>
        <dbReference type="ARBA" id="ARBA00022729"/>
    </source>
</evidence>
<evidence type="ECO:0000256" key="1">
    <source>
        <dbReference type="ARBA" id="ARBA00010062"/>
    </source>
</evidence>
<evidence type="ECO:0000256" key="4">
    <source>
        <dbReference type="SAM" id="SignalP"/>
    </source>
</evidence>
<dbReference type="eggNOG" id="COG0683">
    <property type="taxonomic scope" value="Bacteria"/>
</dbReference>
<name>G5GFL5_9FIRM</name>
<proteinExistence type="inferred from homology"/>
<dbReference type="HOGENOM" id="CLU_027128_6_2_9"/>
<dbReference type="InterPro" id="IPR028082">
    <property type="entry name" value="Peripla_BP_I"/>
</dbReference>
<dbReference type="STRING" id="679200.HMPREF9333_00354"/>
<sequence length="398" mass="42475">MKKIIIYTLAVMLSSFTLAACSNKADSGSEKKSESPASSGKQDSTVSEESDKFVIGGIGPLTGELSSYGISVKQGAEYAVDEINASGGLKIGDKTYKVELDFKDDEGEPEKALTAYTSLKSSGINALIGGVTSQSSMAVSDHTKDDYILQISPCATAEGITSNPNVFRLGFTDKQQAEVMADYVDREDYENIVLFYNESNEYSKSVHDAFVKSLNDKGKGSIITAEETFNDGDNDFSNQFMDIDGSAQTLIVFFGYNNEAAALIEQAKEFDNRSDFVGTDGMDLVIDKVSDPGVLDGTIFTSDFIPVMGGNKAEKFAIGYTGKYKETSNHFAAGGYDAVYAAAEAAKKAGGIDNNALVSAMSEISFEGASGEIKFDASGEANQKVGLVYIEDGKYNAK</sequence>